<dbReference type="SUPFAM" id="SSF50331">
    <property type="entry name" value="MOP-like"/>
    <property type="match status" value="1"/>
</dbReference>
<evidence type="ECO:0000259" key="5">
    <source>
        <dbReference type="PROSITE" id="PS50893"/>
    </source>
</evidence>
<keyword evidence="3" id="KW-0547">Nucleotide-binding</keyword>
<keyword evidence="2" id="KW-0813">Transport</keyword>
<dbReference type="Gene3D" id="3.40.50.300">
    <property type="entry name" value="P-loop containing nucleotide triphosphate hydrolases"/>
    <property type="match status" value="1"/>
</dbReference>
<evidence type="ECO:0000313" key="7">
    <source>
        <dbReference type="Proteomes" id="UP000216442"/>
    </source>
</evidence>
<dbReference type="GO" id="GO:0022857">
    <property type="term" value="F:transmembrane transporter activity"/>
    <property type="evidence" value="ECO:0007669"/>
    <property type="project" value="InterPro"/>
</dbReference>
<dbReference type="Pfam" id="PF00005">
    <property type="entry name" value="ABC_tran"/>
    <property type="match status" value="1"/>
</dbReference>
<comment type="caution">
    <text evidence="6">The sequence shown here is derived from an EMBL/GenBank/DDBJ whole genome shotgun (WGS) entry which is preliminary data.</text>
</comment>
<dbReference type="Proteomes" id="UP000216442">
    <property type="component" value="Unassembled WGS sequence"/>
</dbReference>
<feature type="domain" description="ABC transporter" evidence="5">
    <location>
        <begin position="6"/>
        <end position="236"/>
    </location>
</feature>
<dbReference type="SMART" id="SM00382">
    <property type="entry name" value="AAA"/>
    <property type="match status" value="1"/>
</dbReference>
<proteinExistence type="inferred from homology"/>
<dbReference type="InterPro" id="IPR027417">
    <property type="entry name" value="P-loop_NTPase"/>
</dbReference>
<evidence type="ECO:0000256" key="1">
    <source>
        <dbReference type="ARBA" id="ARBA00005417"/>
    </source>
</evidence>
<gene>
    <name evidence="6" type="ORF">CIT26_07780</name>
</gene>
<dbReference type="EMBL" id="NPKJ01000025">
    <property type="protein sequence ID" value="PAQ10696.1"/>
    <property type="molecule type" value="Genomic_DNA"/>
</dbReference>
<dbReference type="InterPro" id="IPR003439">
    <property type="entry name" value="ABC_transporter-like_ATP-bd"/>
</dbReference>
<dbReference type="FunFam" id="3.40.50.300:FF:000425">
    <property type="entry name" value="Probable ABC transporter, ATP-binding subunit"/>
    <property type="match status" value="1"/>
</dbReference>
<dbReference type="GO" id="GO:0015697">
    <property type="term" value="P:quaternary ammonium group transport"/>
    <property type="evidence" value="ECO:0007669"/>
    <property type="project" value="UniProtKB-ARBA"/>
</dbReference>
<dbReference type="RefSeq" id="WP_095492044.1">
    <property type="nucleotide sequence ID" value="NZ_NPKJ01000025.1"/>
</dbReference>
<dbReference type="PANTHER" id="PTHR42781:SF4">
    <property type="entry name" value="SPERMIDINE_PUTRESCINE IMPORT ATP-BINDING PROTEIN POTA"/>
    <property type="match status" value="1"/>
</dbReference>
<name>A0A271LTC4_9HYPH</name>
<dbReference type="AlphaFoldDB" id="A0A271LTC4"/>
<keyword evidence="4 6" id="KW-0067">ATP-binding</keyword>
<dbReference type="InterPro" id="IPR050093">
    <property type="entry name" value="ABC_SmlMolc_Importer"/>
</dbReference>
<dbReference type="PROSITE" id="PS00211">
    <property type="entry name" value="ABC_TRANSPORTER_1"/>
    <property type="match status" value="1"/>
</dbReference>
<dbReference type="GO" id="GO:0016887">
    <property type="term" value="F:ATP hydrolysis activity"/>
    <property type="evidence" value="ECO:0007669"/>
    <property type="project" value="InterPro"/>
</dbReference>
<evidence type="ECO:0000256" key="3">
    <source>
        <dbReference type="ARBA" id="ARBA00022741"/>
    </source>
</evidence>
<dbReference type="InterPro" id="IPR008995">
    <property type="entry name" value="Mo/tungstate-bd_C_term_dom"/>
</dbReference>
<comment type="similarity">
    <text evidence="1">Belongs to the ABC transporter superfamily.</text>
</comment>
<dbReference type="InterPro" id="IPR003593">
    <property type="entry name" value="AAA+_ATPase"/>
</dbReference>
<keyword evidence="7" id="KW-1185">Reference proteome</keyword>
<dbReference type="GO" id="GO:0043190">
    <property type="term" value="C:ATP-binding cassette (ABC) transporter complex"/>
    <property type="evidence" value="ECO:0007669"/>
    <property type="project" value="InterPro"/>
</dbReference>
<evidence type="ECO:0000313" key="6">
    <source>
        <dbReference type="EMBL" id="PAQ10696.1"/>
    </source>
</evidence>
<dbReference type="InterPro" id="IPR017871">
    <property type="entry name" value="ABC_transporter-like_CS"/>
</dbReference>
<dbReference type="PROSITE" id="PS50893">
    <property type="entry name" value="ABC_TRANSPORTER_2"/>
    <property type="match status" value="1"/>
</dbReference>
<dbReference type="PANTHER" id="PTHR42781">
    <property type="entry name" value="SPERMIDINE/PUTRESCINE IMPORT ATP-BINDING PROTEIN POTA"/>
    <property type="match status" value="1"/>
</dbReference>
<organism evidence="6 7">
    <name type="scientific">Mesorhizobium temperatum</name>
    <dbReference type="NCBI Taxonomy" id="241416"/>
    <lineage>
        <taxon>Bacteria</taxon>
        <taxon>Pseudomonadati</taxon>
        <taxon>Pseudomonadota</taxon>
        <taxon>Alphaproteobacteria</taxon>
        <taxon>Hyphomicrobiales</taxon>
        <taxon>Phyllobacteriaceae</taxon>
        <taxon>Mesorhizobium</taxon>
    </lineage>
</organism>
<sequence>MTAPLVDISSVSHRFGQHTVLKNVSLTIEPGSYTILLGPSGSGKTTLLSILGGFVTPSEGKVLIRGEDCTAVPPAKRPTTTVFQDYALFPHMSVGSNVGFGLRMQGIDAATRTARAREALALVGLATAFDKKPHQLSGGQRQRVALARALVVEPAVLLLDEPLGALDLKLRRQMQDELKAIQKRVGTAFIHVTHDQEEAMALADHCVVMNDGRIEDEGPPERVYARPATRFSATFMGESTLIPGAVTAAKDGTITVATQVGPLSLTGTLPAGTTVALAVRPEHLVLGAPGGAVGFGTAKVSDVVFQGSFKRVLAVSEKDPALHFIARAPAAAAVQPGDIVAVSCEAGDIILLAS</sequence>
<evidence type="ECO:0000256" key="4">
    <source>
        <dbReference type="ARBA" id="ARBA00022840"/>
    </source>
</evidence>
<reference evidence="6 7" key="1">
    <citation type="submission" date="2017-08" db="EMBL/GenBank/DDBJ databases">
        <title>Mesorhizobium wenxinae sp. nov., a novel rhizobial species isolated from root nodules of chickpea (Cicer arietinum L.).</title>
        <authorList>
            <person name="Zhang J."/>
        </authorList>
    </citation>
    <scope>NUCLEOTIDE SEQUENCE [LARGE SCALE GENOMIC DNA]</scope>
    <source>
        <strain evidence="6 7">SDW018</strain>
    </source>
</reference>
<evidence type="ECO:0000256" key="2">
    <source>
        <dbReference type="ARBA" id="ARBA00022448"/>
    </source>
</evidence>
<dbReference type="OrthoDB" id="9802264at2"/>
<accession>A0A271LTC4</accession>
<protein>
    <submittedName>
        <fullName evidence="6">Spermidine/putrescine ABC transporter ATP-binding protein</fullName>
    </submittedName>
</protein>
<dbReference type="Gene3D" id="2.40.50.100">
    <property type="match status" value="1"/>
</dbReference>
<dbReference type="GO" id="GO:0005524">
    <property type="term" value="F:ATP binding"/>
    <property type="evidence" value="ECO:0007669"/>
    <property type="project" value="UniProtKB-KW"/>
</dbReference>
<dbReference type="InterPro" id="IPR013611">
    <property type="entry name" value="Transp-assoc_OB_typ2"/>
</dbReference>
<dbReference type="Pfam" id="PF08402">
    <property type="entry name" value="TOBE_2"/>
    <property type="match status" value="1"/>
</dbReference>
<dbReference type="SUPFAM" id="SSF52540">
    <property type="entry name" value="P-loop containing nucleoside triphosphate hydrolases"/>
    <property type="match status" value="1"/>
</dbReference>